<dbReference type="EMBL" id="QKXF01000194">
    <property type="protein sequence ID" value="RQM14630.1"/>
    <property type="molecule type" value="Genomic_DNA"/>
</dbReference>
<feature type="region of interest" description="Disordered" evidence="2">
    <location>
        <begin position="864"/>
        <end position="934"/>
    </location>
</feature>
<feature type="region of interest" description="Disordered" evidence="2">
    <location>
        <begin position="636"/>
        <end position="694"/>
    </location>
</feature>
<keyword evidence="1" id="KW-0175">Coiled coil</keyword>
<gene>
    <name evidence="3" type="ORF">DD237_004466</name>
</gene>
<feature type="coiled-coil region" evidence="1">
    <location>
        <begin position="337"/>
        <end position="391"/>
    </location>
</feature>
<dbReference type="AlphaFoldDB" id="A0A425CCC5"/>
<dbReference type="VEuPathDB" id="FungiDB:DD237_004466"/>
<comment type="caution">
    <text evidence="3">The sequence shown here is derived from an EMBL/GenBank/DDBJ whole genome shotgun (WGS) entry which is preliminary data.</text>
</comment>
<proteinExistence type="predicted"/>
<dbReference type="Proteomes" id="UP000286097">
    <property type="component" value="Unassembled WGS sequence"/>
</dbReference>
<evidence type="ECO:0000313" key="3">
    <source>
        <dbReference type="EMBL" id="RQM14630.1"/>
    </source>
</evidence>
<name>A0A425CCC5_9STRA</name>
<reference evidence="3 4" key="1">
    <citation type="submission" date="2018-06" db="EMBL/GenBank/DDBJ databases">
        <title>Comparative genomics of downy mildews reveals potential adaptations to biotrophy.</title>
        <authorList>
            <person name="Fletcher K."/>
            <person name="Klosterman S.J."/>
            <person name="Derevnina L."/>
            <person name="Martin F."/>
            <person name="Koike S."/>
            <person name="Reyes Chin-Wo S."/>
            <person name="Mou B."/>
            <person name="Michelmore R."/>
        </authorList>
    </citation>
    <scope>NUCLEOTIDE SEQUENCE [LARGE SCALE GENOMIC DNA]</scope>
    <source>
        <strain evidence="3 4">R13</strain>
    </source>
</reference>
<organism evidence="3 4">
    <name type="scientific">Peronospora effusa</name>
    <dbReference type="NCBI Taxonomy" id="542832"/>
    <lineage>
        <taxon>Eukaryota</taxon>
        <taxon>Sar</taxon>
        <taxon>Stramenopiles</taxon>
        <taxon>Oomycota</taxon>
        <taxon>Peronosporomycetes</taxon>
        <taxon>Peronosporales</taxon>
        <taxon>Peronosporaceae</taxon>
        <taxon>Peronospora</taxon>
    </lineage>
</organism>
<feature type="compositionally biased region" description="Polar residues" evidence="2">
    <location>
        <begin position="914"/>
        <end position="923"/>
    </location>
</feature>
<accession>A0A425CCC5</accession>
<feature type="compositionally biased region" description="Polar residues" evidence="2">
    <location>
        <begin position="876"/>
        <end position="886"/>
    </location>
</feature>
<evidence type="ECO:0000256" key="1">
    <source>
        <dbReference type="SAM" id="Coils"/>
    </source>
</evidence>
<evidence type="ECO:0000256" key="2">
    <source>
        <dbReference type="SAM" id="MobiDB-lite"/>
    </source>
</evidence>
<evidence type="ECO:0000313" key="4">
    <source>
        <dbReference type="Proteomes" id="UP000286097"/>
    </source>
</evidence>
<protein>
    <submittedName>
        <fullName evidence="3">Uncharacterized protein</fullName>
    </submittedName>
</protein>
<sequence>MGIAHDMTDTIEDMPVSQDAKTLVPLSLSLVAKKERILQMEVTKLEKMLVQRNEMLCNLQESHEYLLMTNGQLQARRCLHREKLVSLKTLLDAYPATDGVKFKSHLSDAIGMNELDATAEKCGVLKDILIGLVDKHAGLEQRCMGLEEQTSRETLALISKKEQLNEARSTLDLLHEDIRSTQWNFEYDQAELDEEDKRLHIASQSGQHEAAMAEKVDTALQSGKSAVEDLQIIWQNDEAMIHEEHRQLAIANESAISEQRKLQMLLESNGATCPDDEEVLQLAKDFQSRLQHVNEEVTSAKFVRRELALRKKQEKEWLAFTLSSIKAKDEQLTWLECQRVHLENEQKEAKMAHATEEITYQAFLKEHKASVTSCENQIKDAEILLKTTERAISARNKNLTAVNKKLAQKTKVLAEWKSKIATNQERVVKSAATKKLVDAEILAVQNALEQASLNVERTQQLRTTQDMESEKLRSSCAVLESEIQQIHKVLEMLKDDTAAAQTAVKNRIDEIRDKFLSTFVVDDANILIELLNKEVRRIVIRSTHHHEFMPTKLYSSQIANWATKDADEILKQRYDVLSATARKKYGKILSQKEKQYNAKLKMLNAQTAEKREKLAAVSMTCNNKRTGKTAIMKKPVCENPSLPLSATGHNPEADDSSEIAPTEDGVGNNEGENQDADPLWNERSSDDTTTTKVVPVVTKSSSKLTQEKTKIVQKLALKSARRQLAPGLNLADESPQTDKELTDIFTTDSTTVIAATKAIYPSNETISKQCRRNDTTGARQPRLKRRTPAQKAGKSVKTASITPEAALPANNVGSVSSTQSDHAVQLSSQGFLYSPIGCDDDLEVSQSAGDVGLTKQTSDTAVPFTTSQADAKKPQLQKQVGQSNKNAVKRRTSTKVTQRSRQSKTKKVNRVSIGRSQASTRTVDWSAADSFSFE</sequence>
<feature type="region of interest" description="Disordered" evidence="2">
    <location>
        <begin position="769"/>
        <end position="804"/>
    </location>
</feature>